<dbReference type="RefSeq" id="WP_033100894.1">
    <property type="nucleotide sequence ID" value="NZ_JACEIP010000013.1"/>
</dbReference>
<dbReference type="GO" id="GO:0005524">
    <property type="term" value="F:ATP binding"/>
    <property type="evidence" value="ECO:0007669"/>
    <property type="project" value="UniProtKB-UniRule"/>
</dbReference>
<evidence type="ECO:0000313" key="18">
    <source>
        <dbReference type="Proteomes" id="UP000530514"/>
    </source>
</evidence>
<keyword evidence="9" id="KW-0234">DNA repair</keyword>
<dbReference type="Pfam" id="PF13361">
    <property type="entry name" value="UvrD_C"/>
    <property type="match status" value="1"/>
</dbReference>
<dbReference type="PANTHER" id="PTHR11070">
    <property type="entry name" value="UVRD / RECB / PCRA DNA HELICASE FAMILY MEMBER"/>
    <property type="match status" value="1"/>
</dbReference>
<comment type="catalytic activity">
    <reaction evidence="13">
        <text>ATP + H2O = ADP + phosphate + H(+)</text>
        <dbReference type="Rhea" id="RHEA:13065"/>
        <dbReference type="ChEBI" id="CHEBI:15377"/>
        <dbReference type="ChEBI" id="CHEBI:15378"/>
        <dbReference type="ChEBI" id="CHEBI:30616"/>
        <dbReference type="ChEBI" id="CHEBI:43474"/>
        <dbReference type="ChEBI" id="CHEBI:456216"/>
        <dbReference type="EC" id="5.6.2.4"/>
    </reaction>
</comment>
<evidence type="ECO:0000256" key="3">
    <source>
        <dbReference type="ARBA" id="ARBA00022763"/>
    </source>
</evidence>
<dbReference type="Pfam" id="PF12705">
    <property type="entry name" value="PDDEXK_1"/>
    <property type="match status" value="1"/>
</dbReference>
<evidence type="ECO:0000256" key="14">
    <source>
        <dbReference type="PROSITE-ProRule" id="PRU00560"/>
    </source>
</evidence>
<evidence type="ECO:0000256" key="13">
    <source>
        <dbReference type="ARBA" id="ARBA00048988"/>
    </source>
</evidence>
<feature type="domain" description="UvrD-like helicase C-terminal" evidence="16">
    <location>
        <begin position="472"/>
        <end position="748"/>
    </location>
</feature>
<dbReference type="Gene3D" id="3.90.320.10">
    <property type="match status" value="1"/>
</dbReference>
<keyword evidence="7 14" id="KW-0067">ATP-binding</keyword>
<dbReference type="CDD" id="cd17932">
    <property type="entry name" value="DEXQc_UvrD"/>
    <property type="match status" value="1"/>
</dbReference>
<dbReference type="OrthoDB" id="9810135at2"/>
<dbReference type="InterPro" id="IPR011335">
    <property type="entry name" value="Restrct_endonuc-II-like"/>
</dbReference>
<dbReference type="GO" id="GO:0003677">
    <property type="term" value="F:DNA binding"/>
    <property type="evidence" value="ECO:0007669"/>
    <property type="project" value="UniProtKB-KW"/>
</dbReference>
<feature type="binding site" evidence="14">
    <location>
        <begin position="26"/>
        <end position="33"/>
    </location>
    <ligand>
        <name>ATP</name>
        <dbReference type="ChEBI" id="CHEBI:30616"/>
    </ligand>
</feature>
<evidence type="ECO:0000256" key="1">
    <source>
        <dbReference type="ARBA" id="ARBA00022722"/>
    </source>
</evidence>
<proteinExistence type="predicted"/>
<dbReference type="GO" id="GO:0033202">
    <property type="term" value="C:DNA helicase complex"/>
    <property type="evidence" value="ECO:0007669"/>
    <property type="project" value="TreeGrafter"/>
</dbReference>
<dbReference type="InterPro" id="IPR014017">
    <property type="entry name" value="DNA_helicase_UvrD-like_C"/>
</dbReference>
<evidence type="ECO:0000256" key="10">
    <source>
        <dbReference type="ARBA" id="ARBA00023235"/>
    </source>
</evidence>
<dbReference type="Proteomes" id="UP000530514">
    <property type="component" value="Unassembled WGS sequence"/>
</dbReference>
<dbReference type="PROSITE" id="PS51217">
    <property type="entry name" value="UVRD_HELICASE_CTER"/>
    <property type="match status" value="1"/>
</dbReference>
<keyword evidence="3" id="KW-0227">DNA damage</keyword>
<evidence type="ECO:0000256" key="6">
    <source>
        <dbReference type="ARBA" id="ARBA00022839"/>
    </source>
</evidence>
<dbReference type="GO" id="GO:0005829">
    <property type="term" value="C:cytosol"/>
    <property type="evidence" value="ECO:0007669"/>
    <property type="project" value="TreeGrafter"/>
</dbReference>
<organism evidence="17 18">
    <name type="scientific">Thermoactinomyces daqus</name>
    <dbReference type="NCBI Taxonomy" id="1329516"/>
    <lineage>
        <taxon>Bacteria</taxon>
        <taxon>Bacillati</taxon>
        <taxon>Bacillota</taxon>
        <taxon>Bacilli</taxon>
        <taxon>Bacillales</taxon>
        <taxon>Thermoactinomycetaceae</taxon>
        <taxon>Thermoactinomyces</taxon>
    </lineage>
</organism>
<dbReference type="SUPFAM" id="SSF52980">
    <property type="entry name" value="Restriction endonuclease-like"/>
    <property type="match status" value="1"/>
</dbReference>
<dbReference type="InterPro" id="IPR027417">
    <property type="entry name" value="P-loop_NTPase"/>
</dbReference>
<sequence>MNKSIHLTEEQKRAVDTLHENSIVYAGAGSGKTRVLTERYLKILEHSRLDPDALERIVAITFTDKAAAEMKERIRTGIKVKRVEALARGEREKANGWRRLLAELSRARISTIHSFCHSLLKRYPLEAGLSPDFDVLDEAVSRALMLDAAEEAIRDGFAAYGEKNGMLRHWLVALGIEEAKRLLAGALERLFQYGWTVKRLREITIRHLDACRTQLEKKRREQLPLWEQSFLEAAEYLRGLRGSKRAEAFRRACPDLPGEWQQRNTVSERLKLLQGIEASIKVNWSKAPETAAALKTCREMHRELVSLYSGMLHLDEEETWLRLFCRLLEQAQIRYQEGKAKRGGVDHDELQWRLCECLERNPAVRAEVQAGISYLLIDEFQDTNELQKRLIDLITKDDRGEVTPGKWFVVGDPKQSIYRFRGADVFLFQQIRAETESHSHGKVHVLSDNFRSHPELISMVNFVFGRIMNQDQGSPNCFQPLRAKREAEGSGGAVEWLRVSEKEELPPGLTEREAEANLVASRIKQMITEENSARPAEIAILLRTMTHVKTWEQALRWMDIPCYVVKGRGFFDQQEVKDILSLLQLLIHPEDHHAWAVVLRSPFCGVSDATITRIALMQSWEGTIFDWSRMAGLDEGERLKLFNFGSFLERMTKMAGSVRVADLLELLVRESGYLTVMWATESGQQVAANLKKLSEQARRLEGFAAFSIPSYLDWMRRLADEQARETEAAIEPEHGDSVKIMTVHQAKGLEFPVVFLPDLHSAPHVRFPECWVDEKAGLVSLLWDENGVKCEPARYQEAKEKNRKMEWEESVRLLYVAMTRAERRLVLSGSLKASKEAGSTKWSEWIIGALGLEGLDSERGEWRFSPDCCPLRLVEIDAGIKEEREKRSALDMMLAGEFDFSRSSVREEPELLLLKKERWDGRDGLEISVTEWKNLFNCPRRHWFAKVMGVPDLREPASPETGSSRAPSGLPATKRGSIVHRIIELLSDPNRGRLSWEETFQTVWEEHGIPDADRQRVMEEIKPDLTSFLHSRFYTERRSGSFSMTETEFTLEEGGLRLHGVIDAVWRRPDGSLEIVDYKTDRTPAGELEQIAQEYLPQLKLYVWACRRKWGFSPEWATLYFLSPNREFTWQVTEEWERSTASEIRQSMDWLRAGKENILPAKPGRHCRYCPCQWLCDEAEGGNSRLQQG</sequence>
<evidence type="ECO:0000256" key="4">
    <source>
        <dbReference type="ARBA" id="ARBA00022801"/>
    </source>
</evidence>
<keyword evidence="2 14" id="KW-0547">Nucleotide-binding</keyword>
<evidence type="ECO:0000256" key="2">
    <source>
        <dbReference type="ARBA" id="ARBA00022741"/>
    </source>
</evidence>
<keyword evidence="6" id="KW-0269">Exonuclease</keyword>
<dbReference type="GO" id="GO:0043138">
    <property type="term" value="F:3'-5' DNA helicase activity"/>
    <property type="evidence" value="ECO:0007669"/>
    <property type="project" value="UniProtKB-EC"/>
</dbReference>
<evidence type="ECO:0000259" key="16">
    <source>
        <dbReference type="PROSITE" id="PS51217"/>
    </source>
</evidence>
<dbReference type="Gene3D" id="1.10.486.10">
    <property type="entry name" value="PCRA, domain 4"/>
    <property type="match status" value="1"/>
</dbReference>
<dbReference type="GO" id="GO:0000725">
    <property type="term" value="P:recombinational repair"/>
    <property type="evidence" value="ECO:0007669"/>
    <property type="project" value="TreeGrafter"/>
</dbReference>
<evidence type="ECO:0000256" key="7">
    <source>
        <dbReference type="ARBA" id="ARBA00022840"/>
    </source>
</evidence>
<evidence type="ECO:0000256" key="9">
    <source>
        <dbReference type="ARBA" id="ARBA00023204"/>
    </source>
</evidence>
<evidence type="ECO:0000313" key="17">
    <source>
        <dbReference type="EMBL" id="MBA4543195.1"/>
    </source>
</evidence>
<dbReference type="PROSITE" id="PS51198">
    <property type="entry name" value="UVRD_HELICASE_ATP_BIND"/>
    <property type="match status" value="1"/>
</dbReference>
<keyword evidence="5 14" id="KW-0347">Helicase</keyword>
<keyword evidence="1" id="KW-0540">Nuclease</keyword>
<keyword evidence="4 14" id="KW-0378">Hydrolase</keyword>
<keyword evidence="10" id="KW-0413">Isomerase</keyword>
<accession>A0A7W2AIF2</accession>
<comment type="catalytic activity">
    <reaction evidence="11">
        <text>Couples ATP hydrolysis with the unwinding of duplex DNA by translocating in the 3'-5' direction.</text>
        <dbReference type="EC" id="5.6.2.4"/>
    </reaction>
</comment>
<evidence type="ECO:0000256" key="5">
    <source>
        <dbReference type="ARBA" id="ARBA00022806"/>
    </source>
</evidence>
<dbReference type="InterPro" id="IPR000212">
    <property type="entry name" value="DNA_helicase_UvrD/REP"/>
</dbReference>
<evidence type="ECO:0000256" key="11">
    <source>
        <dbReference type="ARBA" id="ARBA00034617"/>
    </source>
</evidence>
<dbReference type="InterPro" id="IPR014016">
    <property type="entry name" value="UvrD-like_ATP-bd"/>
</dbReference>
<dbReference type="AlphaFoldDB" id="A0A7W2AIF2"/>
<protein>
    <recommendedName>
        <fullName evidence="12">DNA 3'-5' helicase</fullName>
        <ecNumber evidence="12">5.6.2.4</ecNumber>
    </recommendedName>
</protein>
<dbReference type="SUPFAM" id="SSF52540">
    <property type="entry name" value="P-loop containing nucleoside triphosphate hydrolases"/>
    <property type="match status" value="1"/>
</dbReference>
<dbReference type="PANTHER" id="PTHR11070:SF48">
    <property type="entry name" value="ATP-DEPENDENT HELICASE_NUCLEASE SUBUNIT A"/>
    <property type="match status" value="1"/>
</dbReference>
<name>A0A7W2AIF2_9BACL</name>
<dbReference type="Gene3D" id="3.40.50.300">
    <property type="entry name" value="P-loop containing nucleotide triphosphate hydrolases"/>
    <property type="match status" value="4"/>
</dbReference>
<evidence type="ECO:0000256" key="12">
    <source>
        <dbReference type="ARBA" id="ARBA00034808"/>
    </source>
</evidence>
<keyword evidence="18" id="KW-1185">Reference proteome</keyword>
<dbReference type="InterPro" id="IPR038726">
    <property type="entry name" value="PDDEXK_AddAB-type"/>
</dbReference>
<dbReference type="InterPro" id="IPR011604">
    <property type="entry name" value="PDDEXK-like_dom_sf"/>
</dbReference>
<reference evidence="17 18" key="1">
    <citation type="submission" date="2020-07" db="EMBL/GenBank/DDBJ databases">
        <authorList>
            <person name="Feng H."/>
        </authorList>
    </citation>
    <scope>NUCLEOTIDE SEQUENCE [LARGE SCALE GENOMIC DNA]</scope>
    <source>
        <strain evidence="18">s-11</strain>
    </source>
</reference>
<dbReference type="EC" id="5.6.2.4" evidence="12"/>
<comment type="caution">
    <text evidence="17">The sequence shown here is derived from an EMBL/GenBank/DDBJ whole genome shotgun (WGS) entry which is preliminary data.</text>
</comment>
<dbReference type="Pfam" id="PF00580">
    <property type="entry name" value="UvrD-helicase"/>
    <property type="match status" value="1"/>
</dbReference>
<keyword evidence="8" id="KW-0238">DNA-binding</keyword>
<dbReference type="EMBL" id="JACEIP010000013">
    <property type="protein sequence ID" value="MBA4543195.1"/>
    <property type="molecule type" value="Genomic_DNA"/>
</dbReference>
<gene>
    <name evidence="17" type="ORF">H1164_09815</name>
</gene>
<evidence type="ECO:0000259" key="15">
    <source>
        <dbReference type="PROSITE" id="PS51198"/>
    </source>
</evidence>
<evidence type="ECO:0000256" key="8">
    <source>
        <dbReference type="ARBA" id="ARBA00023125"/>
    </source>
</evidence>
<feature type="domain" description="UvrD-like helicase ATP-binding" evidence="15">
    <location>
        <begin position="5"/>
        <end position="453"/>
    </location>
</feature>
<dbReference type="GO" id="GO:0004527">
    <property type="term" value="F:exonuclease activity"/>
    <property type="evidence" value="ECO:0007669"/>
    <property type="project" value="UniProtKB-KW"/>
</dbReference>